<dbReference type="EMBL" id="JAUIRO010000007">
    <property type="protein sequence ID" value="KAK0706324.1"/>
    <property type="molecule type" value="Genomic_DNA"/>
</dbReference>
<evidence type="ECO:0000256" key="1">
    <source>
        <dbReference type="SAM" id="MobiDB-lite"/>
    </source>
</evidence>
<comment type="caution">
    <text evidence="2">The sequence shown here is derived from an EMBL/GenBank/DDBJ whole genome shotgun (WGS) entry which is preliminary data.</text>
</comment>
<evidence type="ECO:0000313" key="3">
    <source>
        <dbReference type="Proteomes" id="UP001172101"/>
    </source>
</evidence>
<reference evidence="2" key="1">
    <citation type="submission" date="2023-06" db="EMBL/GenBank/DDBJ databases">
        <title>Genome-scale phylogeny and comparative genomics of the fungal order Sordariales.</title>
        <authorList>
            <consortium name="Lawrence Berkeley National Laboratory"/>
            <person name="Hensen N."/>
            <person name="Bonometti L."/>
            <person name="Westerberg I."/>
            <person name="Brannstrom I.O."/>
            <person name="Guillou S."/>
            <person name="Cros-Aarteil S."/>
            <person name="Calhoun S."/>
            <person name="Haridas S."/>
            <person name="Kuo A."/>
            <person name="Mondo S."/>
            <person name="Pangilinan J."/>
            <person name="Riley R."/>
            <person name="LaButti K."/>
            <person name="Andreopoulos B."/>
            <person name="Lipzen A."/>
            <person name="Chen C."/>
            <person name="Yanf M."/>
            <person name="Daum C."/>
            <person name="Ng V."/>
            <person name="Clum A."/>
            <person name="Steindorff A."/>
            <person name="Ohm R."/>
            <person name="Martin F."/>
            <person name="Silar P."/>
            <person name="Natvig D."/>
            <person name="Lalanne C."/>
            <person name="Gautier V."/>
            <person name="Ament-velasquez S.L."/>
            <person name="Kruys A."/>
            <person name="Hutchinson M.I."/>
            <person name="Powell A.J."/>
            <person name="Barry K."/>
            <person name="Miller A.N."/>
            <person name="Grigoriev I.V."/>
            <person name="Debuchy R."/>
            <person name="Gladieux P."/>
            <person name="Thoren M.H."/>
            <person name="Johannesson H."/>
        </authorList>
    </citation>
    <scope>NUCLEOTIDE SEQUENCE</scope>
    <source>
        <strain evidence="2">SMH2392-1A</strain>
    </source>
</reference>
<evidence type="ECO:0000313" key="2">
    <source>
        <dbReference type="EMBL" id="KAK0706324.1"/>
    </source>
</evidence>
<accession>A0AA40DJW5</accession>
<dbReference type="AlphaFoldDB" id="A0AA40DJW5"/>
<feature type="compositionally biased region" description="Polar residues" evidence="1">
    <location>
        <begin position="78"/>
        <end position="87"/>
    </location>
</feature>
<feature type="compositionally biased region" description="Low complexity" evidence="1">
    <location>
        <begin position="104"/>
        <end position="113"/>
    </location>
</feature>
<feature type="compositionally biased region" description="Low complexity" evidence="1">
    <location>
        <begin position="49"/>
        <end position="77"/>
    </location>
</feature>
<dbReference type="GeneID" id="85323709"/>
<dbReference type="RefSeq" id="XP_060291418.1">
    <property type="nucleotide sequence ID" value="XM_060440439.1"/>
</dbReference>
<proteinExistence type="predicted"/>
<feature type="compositionally biased region" description="Low complexity" evidence="1">
    <location>
        <begin position="10"/>
        <end position="32"/>
    </location>
</feature>
<name>A0AA40DJW5_9PEZI</name>
<feature type="region of interest" description="Disordered" evidence="1">
    <location>
        <begin position="140"/>
        <end position="163"/>
    </location>
</feature>
<keyword evidence="3" id="KW-1185">Reference proteome</keyword>
<organism evidence="2 3">
    <name type="scientific">Lasiosphaeria miniovina</name>
    <dbReference type="NCBI Taxonomy" id="1954250"/>
    <lineage>
        <taxon>Eukaryota</taxon>
        <taxon>Fungi</taxon>
        <taxon>Dikarya</taxon>
        <taxon>Ascomycota</taxon>
        <taxon>Pezizomycotina</taxon>
        <taxon>Sordariomycetes</taxon>
        <taxon>Sordariomycetidae</taxon>
        <taxon>Sordariales</taxon>
        <taxon>Lasiosphaeriaceae</taxon>
        <taxon>Lasiosphaeria</taxon>
    </lineage>
</organism>
<sequence>MDSQILNTNLPPSTGSSSSSVTVLLTPSSSVHSDLRSYATLPLSPPPSAAGSSGSNPADDGSSSNSWPSSSSVSCQSPMLQQYTAQPALQDGSIYGRLQNLAEQQQQQQQQQQLPGRNDEYSRIPFYAVRAVAAIDGFDLGFDQNTNSPPPPGTTGTGGGSAP</sequence>
<gene>
    <name evidence="2" type="ORF">B0T26DRAFT_680025</name>
</gene>
<protein>
    <submittedName>
        <fullName evidence="2">Uncharacterized protein</fullName>
    </submittedName>
</protein>
<dbReference type="Proteomes" id="UP001172101">
    <property type="component" value="Unassembled WGS sequence"/>
</dbReference>
<feature type="region of interest" description="Disordered" evidence="1">
    <location>
        <begin position="1"/>
        <end position="119"/>
    </location>
</feature>